<sequence>MNPNLKFDFIVNKEKNTVNVEREFAANLELVWEAWTNPEILDLWWAPKPYKTRTKSMDFREGGMWLYEMYNAESKNPQECHWCKNDYIKIVHQSMFSGLDAFCDENGIVNEAMPRTQWTNEFNENGENTFVTITAKYESLSDLEKIIEMGFKEGFTMAMENLDQYIQAQFKLRKQNKSNNMARVSTYVNFQGNTEEAFNFYKSVFKTDFINGIKRFEDLPTDPNHPPIAEPVKKMVLHIELPLLGGYILMGTDAPKEMGFTLTQGNNMHIQLEPDSKEEAQRLFDELSSDGKVEMPIQDMFWGAYYGSFTDKYGINWMINYQEK</sequence>
<dbReference type="Pfam" id="PF06983">
    <property type="entry name" value="3-dmu-9_3-mt"/>
    <property type="match status" value="1"/>
</dbReference>
<dbReference type="RefSeq" id="WP_111323139.1">
    <property type="nucleotide sequence ID" value="NZ_QKZT01000030.1"/>
</dbReference>
<dbReference type="OrthoDB" id="9795306at2"/>
<feature type="domain" description="PhnB-like" evidence="2">
    <location>
        <begin position="184"/>
        <end position="319"/>
    </location>
</feature>
<feature type="domain" description="Activator of Hsp90 ATPase homologue 1/2-like C-terminal" evidence="3">
    <location>
        <begin position="26"/>
        <end position="166"/>
    </location>
</feature>
<keyword evidence="5" id="KW-1185">Reference proteome</keyword>
<evidence type="ECO:0000313" key="5">
    <source>
        <dbReference type="Proteomes" id="UP000248882"/>
    </source>
</evidence>
<reference evidence="4 5" key="1">
    <citation type="submission" date="2018-06" db="EMBL/GenBank/DDBJ databases">
        <title>Genomic Encyclopedia of Archaeal and Bacterial Type Strains, Phase II (KMG-II): from individual species to whole genera.</title>
        <authorList>
            <person name="Goeker M."/>
        </authorList>
    </citation>
    <scope>NUCLEOTIDE SEQUENCE [LARGE SCALE GENOMIC DNA]</scope>
    <source>
        <strain evidence="4 5">DSM 19830</strain>
    </source>
</reference>
<dbReference type="Pfam" id="PF08327">
    <property type="entry name" value="AHSA1"/>
    <property type="match status" value="1"/>
</dbReference>
<evidence type="ECO:0000259" key="2">
    <source>
        <dbReference type="Pfam" id="PF06983"/>
    </source>
</evidence>
<dbReference type="InterPro" id="IPR013538">
    <property type="entry name" value="ASHA1/2-like_C"/>
</dbReference>
<dbReference type="PANTHER" id="PTHR33990:SF1">
    <property type="entry name" value="PROTEIN YJDN"/>
    <property type="match status" value="1"/>
</dbReference>
<dbReference type="InterPro" id="IPR029068">
    <property type="entry name" value="Glyas_Bleomycin-R_OHBP_Dase"/>
</dbReference>
<comment type="caution">
    <text evidence="4">The sequence shown here is derived from an EMBL/GenBank/DDBJ whole genome shotgun (WGS) entry which is preliminary data.</text>
</comment>
<gene>
    <name evidence="4" type="ORF">LV85_04220</name>
</gene>
<accession>A0A2W7QKG9</accession>
<organism evidence="4 5">
    <name type="scientific">Algoriphagus chordae</name>
    <dbReference type="NCBI Taxonomy" id="237019"/>
    <lineage>
        <taxon>Bacteria</taxon>
        <taxon>Pseudomonadati</taxon>
        <taxon>Bacteroidota</taxon>
        <taxon>Cytophagia</taxon>
        <taxon>Cytophagales</taxon>
        <taxon>Cyclobacteriaceae</taxon>
        <taxon>Algoriphagus</taxon>
    </lineage>
</organism>
<dbReference type="SUPFAM" id="SSF54593">
    <property type="entry name" value="Glyoxalase/Bleomycin resistance protein/Dihydroxybiphenyl dioxygenase"/>
    <property type="match status" value="1"/>
</dbReference>
<evidence type="ECO:0000313" key="4">
    <source>
        <dbReference type="EMBL" id="PZX46500.1"/>
    </source>
</evidence>
<dbReference type="EMBL" id="QKZT01000030">
    <property type="protein sequence ID" value="PZX46500.1"/>
    <property type="molecule type" value="Genomic_DNA"/>
</dbReference>
<dbReference type="CDD" id="cd06588">
    <property type="entry name" value="PhnB_like"/>
    <property type="match status" value="1"/>
</dbReference>
<dbReference type="PANTHER" id="PTHR33990">
    <property type="entry name" value="PROTEIN YJDN-RELATED"/>
    <property type="match status" value="1"/>
</dbReference>
<dbReference type="AlphaFoldDB" id="A0A2W7QKG9"/>
<dbReference type="SUPFAM" id="SSF55961">
    <property type="entry name" value="Bet v1-like"/>
    <property type="match status" value="1"/>
</dbReference>
<dbReference type="CDD" id="cd07814">
    <property type="entry name" value="SRPBCC_CalC_Aha1-like"/>
    <property type="match status" value="1"/>
</dbReference>
<evidence type="ECO:0000256" key="1">
    <source>
        <dbReference type="ARBA" id="ARBA00006817"/>
    </source>
</evidence>
<dbReference type="Gene3D" id="3.30.530.20">
    <property type="match status" value="1"/>
</dbReference>
<comment type="similarity">
    <text evidence="1">Belongs to the AHA1 family.</text>
</comment>
<evidence type="ECO:0000259" key="3">
    <source>
        <dbReference type="Pfam" id="PF08327"/>
    </source>
</evidence>
<name>A0A2W7QKG9_9BACT</name>
<dbReference type="Proteomes" id="UP000248882">
    <property type="component" value="Unassembled WGS sequence"/>
</dbReference>
<dbReference type="InterPro" id="IPR023393">
    <property type="entry name" value="START-like_dom_sf"/>
</dbReference>
<proteinExistence type="inferred from homology"/>
<dbReference type="Gene3D" id="3.10.180.10">
    <property type="entry name" value="2,3-Dihydroxybiphenyl 1,2-Dioxygenase, domain 1"/>
    <property type="match status" value="1"/>
</dbReference>
<protein>
    <submittedName>
        <fullName evidence="4">PhnB protein</fullName>
    </submittedName>
</protein>
<dbReference type="InterPro" id="IPR028973">
    <property type="entry name" value="PhnB-like"/>
</dbReference>